<feature type="domain" description="PLD phosphodiesterase" evidence="2">
    <location>
        <begin position="713"/>
        <end position="740"/>
    </location>
</feature>
<feature type="compositionally biased region" description="Low complexity" evidence="1">
    <location>
        <begin position="34"/>
        <end position="54"/>
    </location>
</feature>
<dbReference type="STRING" id="1093900.A0A507AVX8"/>
<gene>
    <name evidence="3" type="ORF">E0L32_000506</name>
</gene>
<feature type="compositionally biased region" description="Polar residues" evidence="1">
    <location>
        <begin position="462"/>
        <end position="484"/>
    </location>
</feature>
<dbReference type="CDD" id="cd00138">
    <property type="entry name" value="PLDc_SF"/>
    <property type="match status" value="2"/>
</dbReference>
<feature type="region of interest" description="Disordered" evidence="1">
    <location>
        <begin position="398"/>
        <end position="494"/>
    </location>
</feature>
<evidence type="ECO:0000313" key="3">
    <source>
        <dbReference type="EMBL" id="TPX14112.1"/>
    </source>
</evidence>
<dbReference type="GO" id="GO:0030572">
    <property type="term" value="F:phosphatidyltransferase activity"/>
    <property type="evidence" value="ECO:0007669"/>
    <property type="project" value="UniProtKB-ARBA"/>
</dbReference>
<evidence type="ECO:0000259" key="2">
    <source>
        <dbReference type="PROSITE" id="PS50035"/>
    </source>
</evidence>
<dbReference type="Proteomes" id="UP000319257">
    <property type="component" value="Unassembled WGS sequence"/>
</dbReference>
<sequence>MTVWQDIQSLGDVLYQIAFIFPYTAYTTPYRRTIPLPSDESSSSQSPTPATSSPNQESMGPDKDAAVNGAAETFSDKTFSYCTSKESVSALLAADPTLAPGDAWRRLYGHHVPKLSSSKSMKDCGKGEVSQENLGRAEQCGKFGPTQPSDLFLRLYHDALCTLHDNPQRAMVSPSLMGSCGVVPLTIISVIPDIVRHMGNVIVRAEKEVFLATNYWQNSHASKFITNAMRELSRRAGERGEKVVMKIIYDRGSVKQLIEPHYIVPEKEYTGKEVGLPHPHEIPNIDLEVMNYHHPMLGTFHAKYMVVDRKVGILQSNNIQDNDNVEMMIHLEGPIVDSLYDMALLSWNKKLTPPLPSYNSPAAQGGIGSFGDKHDGIFGPDGTIKGHKAIIDPTKMRQRQAFGAQQTKEVQEPGAVDAADGDQHSTNPDRADPLTGPTTTTSTLHPHEPSAASGASTDVKFATSSSVRATQGPSNPPLSQNNATGPDAETQDFLAGGTQPLSQLQIKDPVGIDTPFPEDTADDPQFDNDIADEVARVQALVSAKPGETQMEAISRHLNHTTNVGFRGDAPDFAAEDEMTPCIPHRTHEPFPIAMVCRSPYGPPNHMSVEMPQNAAWLSALRNARKNVFIQSPTLNAEPLLPAIVEACERGVDVYCYICLGYNDMGELLPMQGGHNELIAHTLYKTLSEEGRQRLHYFWYVGKDQTRPIVQEKRRRSCHIKLMIVDERVAIQGNGNQDTQSWFHSQEVNVMLESADVCAAWIDGLRRNQNTHLYGQLSRTDGVWRDAAGKEADGATGVDPGRFSWARGILGAVKRVQGTGGF</sequence>
<dbReference type="AlphaFoldDB" id="A0A507AVX8"/>
<name>A0A507AVX8_9PEZI</name>
<dbReference type="Pfam" id="PF13091">
    <property type="entry name" value="PLDc_2"/>
    <property type="match status" value="1"/>
</dbReference>
<dbReference type="InterPro" id="IPR025202">
    <property type="entry name" value="PLD-like_dom"/>
</dbReference>
<feature type="domain" description="PLD phosphodiesterase" evidence="2">
    <location>
        <begin position="296"/>
        <end position="323"/>
    </location>
</feature>
<dbReference type="GeneID" id="41967953"/>
<dbReference type="Gene3D" id="3.30.870.10">
    <property type="entry name" value="Endonuclease Chain A"/>
    <property type="match status" value="2"/>
</dbReference>
<proteinExistence type="predicted"/>
<dbReference type="RefSeq" id="XP_030995823.1">
    <property type="nucleotide sequence ID" value="XM_031139547.1"/>
</dbReference>
<feature type="compositionally biased region" description="Basic and acidic residues" evidence="1">
    <location>
        <begin position="421"/>
        <end position="432"/>
    </location>
</feature>
<dbReference type="InParanoid" id="A0A507AVX8"/>
<dbReference type="InterPro" id="IPR001736">
    <property type="entry name" value="PLipase_D/transphosphatidylase"/>
</dbReference>
<reference evidence="3 4" key="1">
    <citation type="submission" date="2019-06" db="EMBL/GenBank/DDBJ databases">
        <title>Draft genome sequence of the filamentous fungus Phialemoniopsis curvata isolated from diesel fuel.</title>
        <authorList>
            <person name="Varaljay V.A."/>
            <person name="Lyon W.J."/>
            <person name="Crouch A.L."/>
            <person name="Drake C.E."/>
            <person name="Hollomon J.M."/>
            <person name="Nadeau L.J."/>
            <person name="Nunn H.S."/>
            <person name="Stevenson B.S."/>
            <person name="Bojanowski C.L."/>
            <person name="Crookes-Goodson W.J."/>
        </authorList>
    </citation>
    <scope>NUCLEOTIDE SEQUENCE [LARGE SCALE GENOMIC DNA]</scope>
    <source>
        <strain evidence="3 4">D216</strain>
    </source>
</reference>
<dbReference type="PANTHER" id="PTHR21248:SF22">
    <property type="entry name" value="PHOSPHOLIPASE D"/>
    <property type="match status" value="1"/>
</dbReference>
<organism evidence="3 4">
    <name type="scientific">Thyridium curvatum</name>
    <dbReference type="NCBI Taxonomy" id="1093900"/>
    <lineage>
        <taxon>Eukaryota</taxon>
        <taxon>Fungi</taxon>
        <taxon>Dikarya</taxon>
        <taxon>Ascomycota</taxon>
        <taxon>Pezizomycotina</taxon>
        <taxon>Sordariomycetes</taxon>
        <taxon>Sordariomycetidae</taxon>
        <taxon>Thyridiales</taxon>
        <taxon>Thyridiaceae</taxon>
        <taxon>Thyridium</taxon>
    </lineage>
</organism>
<dbReference type="OrthoDB" id="9997422at2759"/>
<dbReference type="GO" id="GO:0032049">
    <property type="term" value="P:cardiolipin biosynthetic process"/>
    <property type="evidence" value="ECO:0007669"/>
    <property type="project" value="UniProtKB-ARBA"/>
</dbReference>
<evidence type="ECO:0000313" key="4">
    <source>
        <dbReference type="Proteomes" id="UP000319257"/>
    </source>
</evidence>
<keyword evidence="4" id="KW-1185">Reference proteome</keyword>
<dbReference type="PROSITE" id="PS50035">
    <property type="entry name" value="PLD"/>
    <property type="match status" value="2"/>
</dbReference>
<dbReference type="PANTHER" id="PTHR21248">
    <property type="entry name" value="CARDIOLIPIN SYNTHASE"/>
    <property type="match status" value="1"/>
</dbReference>
<comment type="caution">
    <text evidence="3">The sequence shown here is derived from an EMBL/GenBank/DDBJ whole genome shotgun (WGS) entry which is preliminary data.</text>
</comment>
<feature type="compositionally biased region" description="Low complexity" evidence="1">
    <location>
        <begin position="433"/>
        <end position="444"/>
    </location>
</feature>
<protein>
    <recommendedName>
        <fullName evidence="2">PLD phosphodiesterase domain-containing protein</fullName>
    </recommendedName>
</protein>
<feature type="region of interest" description="Disordered" evidence="1">
    <location>
        <begin position="34"/>
        <end position="66"/>
    </location>
</feature>
<dbReference type="EMBL" id="SKBQ01000002">
    <property type="protein sequence ID" value="TPX14112.1"/>
    <property type="molecule type" value="Genomic_DNA"/>
</dbReference>
<accession>A0A507AVX8</accession>
<dbReference type="SUPFAM" id="SSF56024">
    <property type="entry name" value="Phospholipase D/nuclease"/>
    <property type="match status" value="2"/>
</dbReference>
<evidence type="ECO:0000256" key="1">
    <source>
        <dbReference type="SAM" id="MobiDB-lite"/>
    </source>
</evidence>